<evidence type="ECO:0000313" key="2">
    <source>
        <dbReference type="Proteomes" id="UP000192722"/>
    </source>
</evidence>
<dbReference type="RefSeq" id="WP_084983697.1">
    <property type="nucleotide sequence ID" value="NZ_CBCSCF010000010.1"/>
</dbReference>
<protein>
    <submittedName>
        <fullName evidence="1">Uncharacterized protein</fullName>
    </submittedName>
</protein>
<reference evidence="1 2" key="1">
    <citation type="journal article" date="2017" name="Int. J. Syst. Evol. Microbiol.">
        <title>Rouxiella badensis sp. nov. and Rouxiella silvae sp. nov. isolated from peat bog soil in Germany and emendation of the genus description.</title>
        <authorList>
            <person name="Le Fleche-Mateos A."/>
            <person name="Kugler J.H."/>
            <person name="Hansen S.H."/>
            <person name="Syldatk C."/>
            <person name="Hausmann R."/>
            <person name="Lomprez F."/>
            <person name="Vandenbogaert M."/>
            <person name="Manuguerra J.C."/>
            <person name="Grimont P.A."/>
        </authorList>
    </citation>
    <scope>NUCLEOTIDE SEQUENCE [LARGE SCALE GENOMIC DNA]</scope>
    <source>
        <strain evidence="1 2">213</strain>
    </source>
</reference>
<evidence type="ECO:0000313" key="1">
    <source>
        <dbReference type="EMBL" id="ORJ19991.1"/>
    </source>
</evidence>
<dbReference type="EMBL" id="MRWD01000044">
    <property type="protein sequence ID" value="ORJ19991.1"/>
    <property type="molecule type" value="Genomic_DNA"/>
</dbReference>
<gene>
    <name evidence="1" type="ORF">BS639_16995</name>
</gene>
<comment type="caution">
    <text evidence="1">The sequence shown here is derived from an EMBL/GenBank/DDBJ whole genome shotgun (WGS) entry which is preliminary data.</text>
</comment>
<accession>A0ABX3TXQ0</accession>
<sequence>MRALPKTLTKPVFITAKRNSYTKEYDLSISEFDSSEYTEDSVLLGIVEVTINVPQPDDILSLEVAKLRSSQAKILAVANHKQALLEDQVQSLLCIDYIPAAPAYDDSNDLPF</sequence>
<organism evidence="1 2">
    <name type="scientific">Rouxiella silvae</name>
    <dbReference type="NCBI Taxonomy" id="1646373"/>
    <lineage>
        <taxon>Bacteria</taxon>
        <taxon>Pseudomonadati</taxon>
        <taxon>Pseudomonadota</taxon>
        <taxon>Gammaproteobacteria</taxon>
        <taxon>Enterobacterales</taxon>
        <taxon>Yersiniaceae</taxon>
        <taxon>Rouxiella</taxon>
    </lineage>
</organism>
<keyword evidence="2" id="KW-1185">Reference proteome</keyword>
<name>A0ABX3TXQ0_9GAMM</name>
<dbReference type="Proteomes" id="UP000192722">
    <property type="component" value="Unassembled WGS sequence"/>
</dbReference>
<proteinExistence type="predicted"/>